<sequence length="242" mass="27795">MYFKSIFLSIICSTIAFTSVAQVSWLSTMHIKDASKVMEYLPPKNAWYGKGFNHSLYYCYNTPKKGARSFDSSKDILGSEYANEFIRITAKIPVSDVIAKDPFVVIVSKKGDLIDIPTPVWNVTHNPDERFQDFGIRDFLTSKCEAVAFVETSISFFVRKDQSTVTLFFYKDMNTFVSHNLGKLYALTDLGERELLKCLYYAPVKDITKYVQKVLLDIYNNVDGFYKLDFDSSTFDSYLKDL</sequence>
<dbReference type="RefSeq" id="WP_135035129.1">
    <property type="nucleotide sequence ID" value="NZ_BLLS01000012.1"/>
</dbReference>
<proteinExistence type="predicted"/>
<name>A0A7I9ZZD9_9BACE</name>
<organism evidence="2 5">
    <name type="scientific">Bacteroides acidifaciens</name>
    <dbReference type="NCBI Taxonomy" id="85831"/>
    <lineage>
        <taxon>Bacteria</taxon>
        <taxon>Pseudomonadati</taxon>
        <taxon>Bacteroidota</taxon>
        <taxon>Bacteroidia</taxon>
        <taxon>Bacteroidales</taxon>
        <taxon>Bacteroidaceae</taxon>
        <taxon>Bacteroides</taxon>
    </lineage>
</organism>
<dbReference type="Proteomes" id="UP000491181">
    <property type="component" value="Unassembled WGS sequence"/>
</dbReference>
<dbReference type="EMBL" id="SPPV01000002">
    <property type="protein sequence ID" value="TFU52756.1"/>
    <property type="molecule type" value="Genomic_DNA"/>
</dbReference>
<keyword evidence="1" id="KW-0732">Signal</keyword>
<reference evidence="3 4" key="1">
    <citation type="submission" date="2019-03" db="EMBL/GenBank/DDBJ databases">
        <title>Diversity of the mouse oral microbiome.</title>
        <authorList>
            <person name="Joseph S."/>
            <person name="Aduse-Opoku J."/>
            <person name="Curtis M."/>
            <person name="Wade W."/>
            <person name="Hashim A."/>
        </authorList>
    </citation>
    <scope>NUCLEOTIDE SEQUENCE [LARGE SCALE GENOMIC DNA]</scope>
    <source>
        <strain evidence="3 4">P2318</strain>
    </source>
</reference>
<evidence type="ECO:0000256" key="1">
    <source>
        <dbReference type="SAM" id="SignalP"/>
    </source>
</evidence>
<evidence type="ECO:0000313" key="5">
    <source>
        <dbReference type="Proteomes" id="UP000491181"/>
    </source>
</evidence>
<feature type="signal peptide" evidence="1">
    <location>
        <begin position="1"/>
        <end position="21"/>
    </location>
</feature>
<accession>A0A7I9ZZD9</accession>
<evidence type="ECO:0000313" key="2">
    <source>
        <dbReference type="EMBL" id="GFH85458.1"/>
    </source>
</evidence>
<dbReference type="AlphaFoldDB" id="A0A7I9ZZD9"/>
<comment type="caution">
    <text evidence="2">The sequence shown here is derived from an EMBL/GenBank/DDBJ whole genome shotgun (WGS) entry which is preliminary data.</text>
</comment>
<reference evidence="2 5" key="2">
    <citation type="journal article" date="2020" name="Microbiome">
        <title>Single-cell genomics of uncultured bacteria reveals dietary fiber responders in the mouse gut microbiota.</title>
        <authorList>
            <person name="Chijiiwa R."/>
            <person name="Hosokawa M."/>
            <person name="Kogawa M."/>
            <person name="Nishikawa Y."/>
            <person name="Ide K."/>
            <person name="Sakanashi C."/>
            <person name="Takahashi K."/>
            <person name="Takeyama H."/>
        </authorList>
    </citation>
    <scope>NUCLEOTIDE SEQUENCE [LARGE SCALE GENOMIC DNA]</scope>
    <source>
        <strain evidence="2">IMSAGC_001</strain>
    </source>
</reference>
<feature type="chain" id="PRO_5036204611" evidence="1">
    <location>
        <begin position="22"/>
        <end position="242"/>
    </location>
</feature>
<gene>
    <name evidence="3" type="ORF">E4T97_01525</name>
    <name evidence="2" type="ORF">IMSAGC001_00861</name>
</gene>
<evidence type="ECO:0000313" key="4">
    <source>
        <dbReference type="Proteomes" id="UP000298073"/>
    </source>
</evidence>
<dbReference type="Proteomes" id="UP000298073">
    <property type="component" value="Unassembled WGS sequence"/>
</dbReference>
<dbReference type="EMBL" id="BLLS01000012">
    <property type="protein sequence ID" value="GFH85458.1"/>
    <property type="molecule type" value="Genomic_DNA"/>
</dbReference>
<protein>
    <submittedName>
        <fullName evidence="2">Uncharacterized protein</fullName>
    </submittedName>
</protein>
<evidence type="ECO:0000313" key="3">
    <source>
        <dbReference type="EMBL" id="TFU52756.1"/>
    </source>
</evidence>